<evidence type="ECO:0000313" key="1">
    <source>
        <dbReference type="EMBL" id="GIO33695.1"/>
    </source>
</evidence>
<dbReference type="Proteomes" id="UP000679779">
    <property type="component" value="Unassembled WGS sequence"/>
</dbReference>
<gene>
    <name evidence="1" type="ORF">J2TS6_48360</name>
</gene>
<protein>
    <recommendedName>
        <fullName evidence="3">Replicative helicase inhibitor G39P N-terminal domain-containing protein</fullName>
    </recommendedName>
</protein>
<proteinExistence type="predicted"/>
<comment type="caution">
    <text evidence="1">The sequence shown here is derived from an EMBL/GenBank/DDBJ whole genome shotgun (WGS) entry which is preliminary data.</text>
</comment>
<name>A0A919XNM3_9BACL</name>
<reference evidence="1" key="1">
    <citation type="submission" date="2021-03" db="EMBL/GenBank/DDBJ databases">
        <title>Antimicrobial resistance genes in bacteria isolated from Japanese honey, and their potential for conferring macrolide and lincosamide resistance in the American foulbrood pathogen Paenibacillus larvae.</title>
        <authorList>
            <person name="Okamoto M."/>
            <person name="Kumagai M."/>
            <person name="Kanamori H."/>
            <person name="Takamatsu D."/>
        </authorList>
    </citation>
    <scope>NUCLEOTIDE SEQUENCE</scope>
    <source>
        <strain evidence="1">J2TS6</strain>
    </source>
</reference>
<dbReference type="SUPFAM" id="SSF89064">
    <property type="entry name" value="Replisome organizer (g39p helicase loader/inhibitor protein)"/>
    <property type="match status" value="1"/>
</dbReference>
<dbReference type="AlphaFoldDB" id="A0A919XNM3"/>
<evidence type="ECO:0008006" key="3">
    <source>
        <dbReference type="Google" id="ProtNLM"/>
    </source>
</evidence>
<keyword evidence="2" id="KW-1185">Reference proteome</keyword>
<dbReference type="Gene3D" id="1.10.8.200">
    <property type="entry name" value="Replisome organizer (g39p helicase loader/inhibitor protein)"/>
    <property type="match status" value="1"/>
</dbReference>
<sequence length="123" mass="14725">MERKDVISLMKLITNVYQNFEVEDPIKIDVWHAVLQETSVEQAQVNLMEHFRTNRFPPTPADLIRAEQNQPLSIYEIQRIENERQELELKEYHEREEVKPMPEHIARRLEQVFAGLRVNQDES</sequence>
<evidence type="ECO:0000313" key="2">
    <source>
        <dbReference type="Proteomes" id="UP000679779"/>
    </source>
</evidence>
<organism evidence="1 2">
    <name type="scientific">Paenibacillus albilobatus</name>
    <dbReference type="NCBI Taxonomy" id="2716884"/>
    <lineage>
        <taxon>Bacteria</taxon>
        <taxon>Bacillati</taxon>
        <taxon>Bacillota</taxon>
        <taxon>Bacilli</taxon>
        <taxon>Bacillales</taxon>
        <taxon>Paenibacillaceae</taxon>
        <taxon>Paenibacillus</taxon>
    </lineage>
</organism>
<dbReference type="InterPro" id="IPR036173">
    <property type="entry name" value="G39-like_N_sf"/>
</dbReference>
<accession>A0A919XNM3</accession>
<dbReference type="EMBL" id="BORQ01000007">
    <property type="protein sequence ID" value="GIO33695.1"/>
    <property type="molecule type" value="Genomic_DNA"/>
</dbReference>